<dbReference type="EMBL" id="SJPS01000003">
    <property type="protein sequence ID" value="TWU27901.1"/>
    <property type="molecule type" value="Genomic_DNA"/>
</dbReference>
<comment type="caution">
    <text evidence="1">The sequence shown here is derived from an EMBL/GenBank/DDBJ whole genome shotgun (WGS) entry which is preliminary data.</text>
</comment>
<gene>
    <name evidence="1" type="ORF">Pla144_26800</name>
</gene>
<dbReference type="SUPFAM" id="SSF55486">
    <property type="entry name" value="Metalloproteases ('zincins'), catalytic domain"/>
    <property type="match status" value="1"/>
</dbReference>
<protein>
    <submittedName>
        <fullName evidence="1">Uncharacterized protein</fullName>
    </submittedName>
</protein>
<reference evidence="1 2" key="1">
    <citation type="submission" date="2019-02" db="EMBL/GenBank/DDBJ databases">
        <title>Deep-cultivation of Planctomycetes and their phenomic and genomic characterization uncovers novel biology.</title>
        <authorList>
            <person name="Wiegand S."/>
            <person name="Jogler M."/>
            <person name="Boedeker C."/>
            <person name="Pinto D."/>
            <person name="Vollmers J."/>
            <person name="Rivas-Marin E."/>
            <person name="Kohn T."/>
            <person name="Peeters S.H."/>
            <person name="Heuer A."/>
            <person name="Rast P."/>
            <person name="Oberbeckmann S."/>
            <person name="Bunk B."/>
            <person name="Jeske O."/>
            <person name="Meyerdierks A."/>
            <person name="Storesund J.E."/>
            <person name="Kallscheuer N."/>
            <person name="Luecker S."/>
            <person name="Lage O.M."/>
            <person name="Pohl T."/>
            <person name="Merkel B.J."/>
            <person name="Hornburger P."/>
            <person name="Mueller R.-W."/>
            <person name="Bruemmer F."/>
            <person name="Labrenz M."/>
            <person name="Spormann A.M."/>
            <person name="Op Den Camp H."/>
            <person name="Overmann J."/>
            <person name="Amann R."/>
            <person name="Jetten M.S.M."/>
            <person name="Mascher T."/>
            <person name="Medema M.H."/>
            <person name="Devos D.P."/>
            <person name="Kaster A.-K."/>
            <person name="Ovreas L."/>
            <person name="Rohde M."/>
            <person name="Galperin M.Y."/>
            <person name="Jogler C."/>
        </authorList>
    </citation>
    <scope>NUCLEOTIDE SEQUENCE [LARGE SCALE GENOMIC DNA]</scope>
    <source>
        <strain evidence="1 2">Pla144</strain>
    </source>
</reference>
<keyword evidence="2" id="KW-1185">Reference proteome</keyword>
<dbReference type="Proteomes" id="UP000318437">
    <property type="component" value="Unassembled WGS sequence"/>
</dbReference>
<proteinExistence type="predicted"/>
<evidence type="ECO:0000313" key="1">
    <source>
        <dbReference type="EMBL" id="TWU27901.1"/>
    </source>
</evidence>
<evidence type="ECO:0000313" key="2">
    <source>
        <dbReference type="Proteomes" id="UP000318437"/>
    </source>
</evidence>
<dbReference type="AlphaFoldDB" id="A0A5C6CWV2"/>
<dbReference type="InterPro" id="IPR018247">
    <property type="entry name" value="EF_Hand_1_Ca_BS"/>
</dbReference>
<organism evidence="1 2">
    <name type="scientific">Bythopirellula polymerisocia</name>
    <dbReference type="NCBI Taxonomy" id="2528003"/>
    <lineage>
        <taxon>Bacteria</taxon>
        <taxon>Pseudomonadati</taxon>
        <taxon>Planctomycetota</taxon>
        <taxon>Planctomycetia</taxon>
        <taxon>Pirellulales</taxon>
        <taxon>Lacipirellulaceae</taxon>
        <taxon>Bythopirellula</taxon>
    </lineage>
</organism>
<sequence>MIVLVWSSTISLHGITIEIRRMCDHGGTCEAGDFFFDHPEALDALRFATRAFEPFSDTLLAIPSTPGWTATFENPDNGIETIQLQNLSVPANTLILYAGGYDMPGNQVGEAGPGKTPAFTLNRGSGVVTGPTANDFTPWGGSIAFDTLDNGAPRNWHFDVDTLPAPGEIDFLTIAFHELSHAFGFGTAPSFDNLNSSGQFQGAATIQLAQSTVSLAADGNHWASGTTSPPYADPPLSALTASLVLGRRRVLTPLDYAALADLGWQVPDKLLGLLGDIDDDGNIDGRDFLRWQRSVGNTGVGLLEDADGSLEVDDYDLWLWQTNYGRKTTSNSSFAAVPEPCTIPLLFLSGISILRCRPLRQISRYR</sequence>
<accession>A0A5C6CWV2</accession>
<name>A0A5C6CWV2_9BACT</name>
<dbReference type="PROSITE" id="PS00018">
    <property type="entry name" value="EF_HAND_1"/>
    <property type="match status" value="1"/>
</dbReference>